<dbReference type="EMBL" id="JACOPF010000002">
    <property type="protein sequence ID" value="MBC5689333.1"/>
    <property type="molecule type" value="Genomic_DNA"/>
</dbReference>
<dbReference type="Pfam" id="PF08345">
    <property type="entry name" value="YscJ_FliF_C"/>
    <property type="match status" value="1"/>
</dbReference>
<dbReference type="Pfam" id="PF01514">
    <property type="entry name" value="YscJ_FliF"/>
    <property type="match status" value="1"/>
</dbReference>
<keyword evidence="15" id="KW-1185">Reference proteome</keyword>
<evidence type="ECO:0000256" key="10">
    <source>
        <dbReference type="SAM" id="MobiDB-lite"/>
    </source>
</evidence>
<evidence type="ECO:0000256" key="11">
    <source>
        <dbReference type="SAM" id="Phobius"/>
    </source>
</evidence>
<dbReference type="PANTHER" id="PTHR30046">
    <property type="entry name" value="FLAGELLAR M-RING PROTEIN"/>
    <property type="match status" value="1"/>
</dbReference>
<dbReference type="Gene3D" id="3.30.300.30">
    <property type="match status" value="1"/>
</dbReference>
<proteinExistence type="inferred from homology"/>
<dbReference type="GO" id="GO:0009431">
    <property type="term" value="C:bacterial-type flagellum basal body, MS ring"/>
    <property type="evidence" value="ECO:0007669"/>
    <property type="project" value="InterPro"/>
</dbReference>
<keyword evidence="7 11" id="KW-0472">Membrane</keyword>
<feature type="transmembrane region" description="Helical" evidence="11">
    <location>
        <begin position="21"/>
        <end position="43"/>
    </location>
</feature>
<evidence type="ECO:0000313" key="15">
    <source>
        <dbReference type="Proteomes" id="UP000652477"/>
    </source>
</evidence>
<dbReference type="AlphaFoldDB" id="A0A923LJA6"/>
<evidence type="ECO:0000259" key="13">
    <source>
        <dbReference type="Pfam" id="PF08345"/>
    </source>
</evidence>
<dbReference type="PANTHER" id="PTHR30046:SF0">
    <property type="entry name" value="FLAGELLAR M-RING PROTEIN"/>
    <property type="match status" value="1"/>
</dbReference>
<keyword evidence="6 11" id="KW-1133">Transmembrane helix</keyword>
<dbReference type="PIRSF" id="PIRSF004862">
    <property type="entry name" value="FliF"/>
    <property type="match status" value="1"/>
</dbReference>
<accession>A0A923LJA6</accession>
<evidence type="ECO:0000256" key="8">
    <source>
        <dbReference type="ARBA" id="ARBA00023143"/>
    </source>
</evidence>
<keyword evidence="5 11" id="KW-0812">Transmembrane</keyword>
<comment type="function">
    <text evidence="9">The M ring may be actively involved in energy transduction.</text>
</comment>
<comment type="similarity">
    <text evidence="3 9">Belongs to the FliF family.</text>
</comment>
<sequence length="531" mass="57843">MDLKEKFSELKTFAAKLDRKVKIISIVLAVVIIGGAVAAALILNHKEYVPIFSEVSEEEAAEIVGKLQEDGVDYQYKGGGTILVEKSQADSTRANLVYEGYPKSGFTYDIFTQNAGGMATDSEKQTYKLYELQNRIGATISLFNGVKDAKVTIALGEEQKYVLEDTSQTQGGPSASVVVTMKSGAELEQKQAAAIQRLVAKSIPDMQMENVAVFDENGIDLTAGETGQNAGTTEAELSRIVEQKIEQKVINVLLPFYGDGNVKVSANGKINMDKVIRETTTYTTPDKINQNDKTGIISHEQGSTSEGTGSGAAAGVAGTEENADITEYNQQDGAGNENYNSTTYDRDYVINQVKEQTEIDPGVMDDLTVSVSVNGETFGELTGNEIRDLVANATGIAVEESAQKITVVAAPFYEDESDTKTVSAKAKNFLRDSWWILAAAAGALLLILIVFLIIRRKIRKRKAGDELLQGETIPDLSIQENEQDNIDILNMKNGKSRELRENIRDFAETNPEISAQMLRSWLNGGEQDGRN</sequence>
<evidence type="ECO:0000256" key="6">
    <source>
        <dbReference type="ARBA" id="ARBA00022989"/>
    </source>
</evidence>
<keyword evidence="14" id="KW-0969">Cilium</keyword>
<comment type="subcellular location">
    <subcellularLocation>
        <location evidence="1 9">Bacterial flagellum basal body</location>
    </subcellularLocation>
    <subcellularLocation>
        <location evidence="2">Cell membrane</location>
        <topology evidence="2">Multi-pass membrane protein</topology>
    </subcellularLocation>
</comment>
<gene>
    <name evidence="14" type="primary">fliF</name>
    <name evidence="14" type="ORF">H8S37_10435</name>
</gene>
<dbReference type="InterPro" id="IPR013556">
    <property type="entry name" value="Flag_M-ring_C"/>
</dbReference>
<evidence type="ECO:0000259" key="12">
    <source>
        <dbReference type="Pfam" id="PF01514"/>
    </source>
</evidence>
<dbReference type="Proteomes" id="UP000652477">
    <property type="component" value="Unassembled WGS sequence"/>
</dbReference>
<keyword evidence="14" id="KW-0282">Flagellum</keyword>
<dbReference type="GO" id="GO:0003774">
    <property type="term" value="F:cytoskeletal motor activity"/>
    <property type="evidence" value="ECO:0007669"/>
    <property type="project" value="InterPro"/>
</dbReference>
<dbReference type="GO" id="GO:0005886">
    <property type="term" value="C:plasma membrane"/>
    <property type="evidence" value="ECO:0007669"/>
    <property type="project" value="UniProtKB-SubCell"/>
</dbReference>
<evidence type="ECO:0000256" key="9">
    <source>
        <dbReference type="PIRNR" id="PIRNR004862"/>
    </source>
</evidence>
<dbReference type="InterPro" id="IPR006182">
    <property type="entry name" value="FliF_N_dom"/>
</dbReference>
<evidence type="ECO:0000256" key="2">
    <source>
        <dbReference type="ARBA" id="ARBA00004651"/>
    </source>
</evidence>
<evidence type="ECO:0000256" key="1">
    <source>
        <dbReference type="ARBA" id="ARBA00004117"/>
    </source>
</evidence>
<name>A0A923LJA6_9FIRM</name>
<dbReference type="InterPro" id="IPR045851">
    <property type="entry name" value="AMP-bd_C_sf"/>
</dbReference>
<protein>
    <recommendedName>
        <fullName evidence="9">Flagellar M-ring protein</fullName>
    </recommendedName>
</protein>
<dbReference type="InterPro" id="IPR000067">
    <property type="entry name" value="FlgMring_FliF"/>
</dbReference>
<feature type="transmembrane region" description="Helical" evidence="11">
    <location>
        <begin position="434"/>
        <end position="454"/>
    </location>
</feature>
<evidence type="ECO:0000256" key="4">
    <source>
        <dbReference type="ARBA" id="ARBA00022475"/>
    </source>
</evidence>
<comment type="caution">
    <text evidence="14">The sequence shown here is derived from an EMBL/GenBank/DDBJ whole genome shotgun (WGS) entry which is preliminary data.</text>
</comment>
<feature type="compositionally biased region" description="Low complexity" evidence="10">
    <location>
        <begin position="302"/>
        <end position="316"/>
    </location>
</feature>
<keyword evidence="14" id="KW-0966">Cell projection</keyword>
<reference evidence="14" key="1">
    <citation type="submission" date="2020-08" db="EMBL/GenBank/DDBJ databases">
        <title>Genome public.</title>
        <authorList>
            <person name="Liu C."/>
            <person name="Sun Q."/>
        </authorList>
    </citation>
    <scope>NUCLEOTIDE SEQUENCE</scope>
    <source>
        <strain evidence="14">NSJ-55</strain>
    </source>
</reference>
<dbReference type="GO" id="GO:0071973">
    <property type="term" value="P:bacterial-type flagellum-dependent cell motility"/>
    <property type="evidence" value="ECO:0007669"/>
    <property type="project" value="InterPro"/>
</dbReference>
<dbReference type="NCBIfam" id="TIGR00206">
    <property type="entry name" value="fliF"/>
    <property type="match status" value="1"/>
</dbReference>
<organism evidence="14 15">
    <name type="scientific">Mediterraneibacter hominis</name>
    <dbReference type="NCBI Taxonomy" id="2763054"/>
    <lineage>
        <taxon>Bacteria</taxon>
        <taxon>Bacillati</taxon>
        <taxon>Bacillota</taxon>
        <taxon>Clostridia</taxon>
        <taxon>Lachnospirales</taxon>
        <taxon>Lachnospiraceae</taxon>
        <taxon>Mediterraneibacter</taxon>
    </lineage>
</organism>
<evidence type="ECO:0000256" key="3">
    <source>
        <dbReference type="ARBA" id="ARBA00007971"/>
    </source>
</evidence>
<keyword evidence="4" id="KW-1003">Cell membrane</keyword>
<feature type="region of interest" description="Disordered" evidence="10">
    <location>
        <begin position="283"/>
        <end position="316"/>
    </location>
</feature>
<evidence type="ECO:0000256" key="7">
    <source>
        <dbReference type="ARBA" id="ARBA00023136"/>
    </source>
</evidence>
<feature type="compositionally biased region" description="Polar residues" evidence="10">
    <location>
        <begin position="283"/>
        <end position="293"/>
    </location>
</feature>
<feature type="domain" description="Flagellar M-ring N-terminal" evidence="12">
    <location>
        <begin position="44"/>
        <end position="221"/>
    </location>
</feature>
<feature type="domain" description="Flagellar M-ring C-terminal" evidence="13">
    <location>
        <begin position="253"/>
        <end position="412"/>
    </location>
</feature>
<evidence type="ECO:0000256" key="5">
    <source>
        <dbReference type="ARBA" id="ARBA00022692"/>
    </source>
</evidence>
<evidence type="ECO:0000313" key="14">
    <source>
        <dbReference type="EMBL" id="MBC5689333.1"/>
    </source>
</evidence>
<keyword evidence="8 9" id="KW-0975">Bacterial flagellum</keyword>
<dbReference type="InterPro" id="IPR043427">
    <property type="entry name" value="YscJ/FliF"/>
</dbReference>